<keyword evidence="1" id="KW-0472">Membrane</keyword>
<gene>
    <name evidence="2" type="ORF">D9Q81_09315</name>
</gene>
<dbReference type="AlphaFoldDB" id="A0A3R9QPJ8"/>
<reference evidence="2 3" key="1">
    <citation type="submission" date="2018-10" db="EMBL/GenBank/DDBJ databases">
        <title>Co-occurring genomic capacity for anaerobic methane metabolism and dissimilatory sulfite reduction discovered in the Korarchaeota.</title>
        <authorList>
            <person name="Mckay L.J."/>
            <person name="Dlakic M."/>
            <person name="Fields M.W."/>
            <person name="Delmont T.O."/>
            <person name="Eren A.M."/>
            <person name="Jay Z.J."/>
            <person name="Klingelsmith K.B."/>
            <person name="Rusch D.B."/>
            <person name="Inskeep W.P."/>
        </authorList>
    </citation>
    <scope>NUCLEOTIDE SEQUENCE [LARGE SCALE GENOMIC DNA]</scope>
    <source>
        <strain evidence="2 3">WS</strain>
    </source>
</reference>
<evidence type="ECO:0000313" key="3">
    <source>
        <dbReference type="Proteomes" id="UP000278149"/>
    </source>
</evidence>
<organism evidence="2 3">
    <name type="scientific">Candidatus Korarchaeum cryptofilum</name>
    <dbReference type="NCBI Taxonomy" id="498846"/>
    <lineage>
        <taxon>Archaea</taxon>
        <taxon>Thermoproteota</taxon>
        <taxon>Candidatus Korarchaeia</taxon>
        <taxon>Candidatus Korarchaeales</taxon>
        <taxon>Candidatus Korarchaeaceae</taxon>
        <taxon>Candidatus Korarchaeum</taxon>
    </lineage>
</organism>
<keyword evidence="1" id="KW-1133">Transmembrane helix</keyword>
<evidence type="ECO:0000256" key="1">
    <source>
        <dbReference type="SAM" id="Phobius"/>
    </source>
</evidence>
<proteinExistence type="predicted"/>
<keyword evidence="1" id="KW-0812">Transmembrane</keyword>
<comment type="caution">
    <text evidence="2">The sequence shown here is derived from an EMBL/GenBank/DDBJ whole genome shotgun (WGS) entry which is preliminary data.</text>
</comment>
<sequence length="128" mass="14674">MLIRARITFIYYAVAGASVGDLIWILNSMKLPILEIYILIALALSILAFRYDLEEIPIYLLSFILPLLLVQLLLSSWYLRGIEDALEFRFLSSYLLTTSVLSSLFILISSLLFSLLLKILSEFIRISH</sequence>
<feature type="transmembrane region" description="Helical" evidence="1">
    <location>
        <begin position="7"/>
        <end position="26"/>
    </location>
</feature>
<feature type="transmembrane region" description="Helical" evidence="1">
    <location>
        <begin position="91"/>
        <end position="117"/>
    </location>
</feature>
<evidence type="ECO:0000313" key="2">
    <source>
        <dbReference type="EMBL" id="RSN67066.1"/>
    </source>
</evidence>
<dbReference type="Proteomes" id="UP000278149">
    <property type="component" value="Unassembled WGS sequence"/>
</dbReference>
<feature type="transmembrane region" description="Helical" evidence="1">
    <location>
        <begin position="32"/>
        <end position="51"/>
    </location>
</feature>
<dbReference type="EMBL" id="RCOR01000050">
    <property type="protein sequence ID" value="RSN67066.1"/>
    <property type="molecule type" value="Genomic_DNA"/>
</dbReference>
<dbReference type="RefSeq" id="WP_125743027.1">
    <property type="nucleotide sequence ID" value="NZ_RCOR01000050.1"/>
</dbReference>
<name>A0A3R9QPJ8_9CREN</name>
<protein>
    <submittedName>
        <fullName evidence="2">Uncharacterized protein</fullName>
    </submittedName>
</protein>
<feature type="transmembrane region" description="Helical" evidence="1">
    <location>
        <begin position="58"/>
        <end position="79"/>
    </location>
</feature>
<accession>A0A3R9QPJ8</accession>